<protein>
    <submittedName>
        <fullName evidence="1">Uncharacterized protein</fullName>
    </submittedName>
</protein>
<dbReference type="Pfam" id="PF19754">
    <property type="entry name" value="DUF6241"/>
    <property type="match status" value="1"/>
</dbReference>
<name>A0A838CTI8_9BACI</name>
<gene>
    <name evidence="1" type="ORF">H0266_10825</name>
</gene>
<dbReference type="InterPro" id="IPR046208">
    <property type="entry name" value="DUF6241"/>
</dbReference>
<evidence type="ECO:0000313" key="2">
    <source>
        <dbReference type="Proteomes" id="UP000571017"/>
    </source>
</evidence>
<organism evidence="1 2">
    <name type="scientific">Halobacillus locisalis</name>
    <dbReference type="NCBI Taxonomy" id="220753"/>
    <lineage>
        <taxon>Bacteria</taxon>
        <taxon>Bacillati</taxon>
        <taxon>Bacillota</taxon>
        <taxon>Bacilli</taxon>
        <taxon>Bacillales</taxon>
        <taxon>Bacillaceae</taxon>
        <taxon>Halobacillus</taxon>
    </lineage>
</organism>
<accession>A0A838CTI8</accession>
<keyword evidence="2" id="KW-1185">Reference proteome</keyword>
<sequence>MEQTDRLLGILKSVVETENHYEHFDFYKESLEAWDKGDFTNAVTVHNTLWEWQNGVIGRAMVLMSEEEEDFEAHGRFEKH</sequence>
<dbReference type="EMBL" id="JACEFG010000002">
    <property type="protein sequence ID" value="MBA2175387.1"/>
    <property type="molecule type" value="Genomic_DNA"/>
</dbReference>
<reference evidence="1 2" key="1">
    <citation type="journal article" date="2004" name="Extremophiles">
        <title>Halobacillus locisalis sp. nov., a halophilic bacterium isolated from a marine solar saltern of the Yellow Sea in Korea.</title>
        <authorList>
            <person name="Yoon J.H."/>
            <person name="Kang K.H."/>
            <person name="Oh T.K."/>
            <person name="Park Y.H."/>
        </authorList>
    </citation>
    <scope>NUCLEOTIDE SEQUENCE [LARGE SCALE GENOMIC DNA]</scope>
    <source>
        <strain evidence="1 2">KCTC 3788</strain>
    </source>
</reference>
<proteinExistence type="predicted"/>
<dbReference type="RefSeq" id="WP_181472404.1">
    <property type="nucleotide sequence ID" value="NZ_JACEFG010000002.1"/>
</dbReference>
<evidence type="ECO:0000313" key="1">
    <source>
        <dbReference type="EMBL" id="MBA2175387.1"/>
    </source>
</evidence>
<comment type="caution">
    <text evidence="1">The sequence shown here is derived from an EMBL/GenBank/DDBJ whole genome shotgun (WGS) entry which is preliminary data.</text>
</comment>
<dbReference type="Proteomes" id="UP000571017">
    <property type="component" value="Unassembled WGS sequence"/>
</dbReference>
<dbReference type="AlphaFoldDB" id="A0A838CTI8"/>